<name>A0ACC5Z6D1_9TELE</name>
<comment type="caution">
    <text evidence="1">The sequence shown here is derived from an EMBL/GenBank/DDBJ whole genome shotgun (WGS) entry which is preliminary data.</text>
</comment>
<reference evidence="1" key="1">
    <citation type="submission" date="2020-02" db="EMBL/GenBank/DDBJ databases">
        <title>Genome sequencing of the panga catfish, Pangasius djambal.</title>
        <authorList>
            <person name="Wen M."/>
            <person name="Zahm M."/>
            <person name="Roques C."/>
            <person name="Cabau C."/>
            <person name="Klopp C."/>
            <person name="Donnadieu C."/>
            <person name="Jouanno E."/>
            <person name="Avarre J.-C."/>
            <person name="Campet M."/>
            <person name="Ha T."/>
            <person name="Dugue R."/>
            <person name="Lampietro C."/>
            <person name="Louis A."/>
            <person name="Herpin A."/>
            <person name="Echchiki A."/>
            <person name="Berthelot C."/>
            <person name="Parey E."/>
            <person name="Roest-Crollius H."/>
            <person name="Braasch I."/>
            <person name="Postlethwait J.H."/>
            <person name="Bobe J."/>
            <person name="Montfort J."/>
            <person name="Bouchez O."/>
            <person name="Begum T."/>
            <person name="Schartl M."/>
            <person name="Gustiano R."/>
            <person name="Guiguen Y."/>
        </authorList>
    </citation>
    <scope>NUCLEOTIDE SEQUENCE</scope>
    <source>
        <strain evidence="1">Pdj_M5554</strain>
    </source>
</reference>
<dbReference type="Proteomes" id="UP000830395">
    <property type="component" value="Chromosome 17"/>
</dbReference>
<sequence length="545" mass="62487">MMEGEVRKKGMLYHQQQRFGKKWKKVWAEAVAESTHSLSCLELFEFSKSSLKESKKRAEGKKVIVMRDCVKITEREADGCPKECSTFLLETADKTHTFASPTSELQSWIKELCNLAFPLNQAECRPQKQDHHQPVEMQENTLYGTTESVRDFLVIAVSTEAALRCKLYGEYFLTPQHDTLLLKDHKTKQVLLTWPYRFVRKFGQDMLSFNFEAGRRCESGEGYFEFATSHSDHLFTIISDALKKLPKMETSGTRPKEQQIPQNSQQSHTPPAQTKHPKKKLTTSYSLNSINLSDIPSKDSKVKSINSTPPLSSNVQDPVYAMVSRPKLHMKSTKDYKNQQLGPLPDFVTLSEDISGVLEEEDQMNPEQLAIHTKFKDYEDETVYSEVKNYDDHGSKNEAFDNTVDAYFYEPHSHNLTVCTDLKDSQAVGFNKDYKNQQFFPQSNFLKLSKDISCIKGEEEQLDMSMERLAIHRTPNVYGAESMYSQGTDFYDDYGDNEESVDNGDDHEYFYPPSASDTHFKKSPSNLKDSQADGFSTYDNLPKRQ</sequence>
<organism evidence="1 2">
    <name type="scientific">Pangasius djambal</name>
    <dbReference type="NCBI Taxonomy" id="1691987"/>
    <lineage>
        <taxon>Eukaryota</taxon>
        <taxon>Metazoa</taxon>
        <taxon>Chordata</taxon>
        <taxon>Craniata</taxon>
        <taxon>Vertebrata</taxon>
        <taxon>Euteleostomi</taxon>
        <taxon>Actinopterygii</taxon>
        <taxon>Neopterygii</taxon>
        <taxon>Teleostei</taxon>
        <taxon>Ostariophysi</taxon>
        <taxon>Siluriformes</taxon>
        <taxon>Pangasiidae</taxon>
        <taxon>Pangasius</taxon>
    </lineage>
</organism>
<proteinExistence type="predicted"/>
<dbReference type="EMBL" id="CM040991">
    <property type="protein sequence ID" value="MCJ8742711.1"/>
    <property type="molecule type" value="Genomic_DNA"/>
</dbReference>
<gene>
    <name evidence="1" type="ORF">PDJAM_G00085520</name>
</gene>
<evidence type="ECO:0000313" key="1">
    <source>
        <dbReference type="EMBL" id="MCJ8742711.1"/>
    </source>
</evidence>
<keyword evidence="2" id="KW-1185">Reference proteome</keyword>
<evidence type="ECO:0000313" key="2">
    <source>
        <dbReference type="Proteomes" id="UP000830395"/>
    </source>
</evidence>
<protein>
    <submittedName>
        <fullName evidence="1">Uncharacterized protein</fullName>
    </submittedName>
</protein>
<accession>A0ACC5Z6D1</accession>